<dbReference type="Proteomes" id="UP001589793">
    <property type="component" value="Unassembled WGS sequence"/>
</dbReference>
<keyword evidence="1" id="KW-0472">Membrane</keyword>
<evidence type="ECO:0000313" key="3">
    <source>
        <dbReference type="Proteomes" id="UP001589793"/>
    </source>
</evidence>
<organism evidence="2 3">
    <name type="scientific">Brachybacterium hainanense</name>
    <dbReference type="NCBI Taxonomy" id="1541174"/>
    <lineage>
        <taxon>Bacteria</taxon>
        <taxon>Bacillati</taxon>
        <taxon>Actinomycetota</taxon>
        <taxon>Actinomycetes</taxon>
        <taxon>Micrococcales</taxon>
        <taxon>Dermabacteraceae</taxon>
        <taxon>Brachybacterium</taxon>
    </lineage>
</organism>
<protein>
    <submittedName>
        <fullName evidence="2">DUF624 domain-containing protein</fullName>
    </submittedName>
</protein>
<feature type="transmembrane region" description="Helical" evidence="1">
    <location>
        <begin position="34"/>
        <end position="56"/>
    </location>
</feature>
<comment type="caution">
    <text evidence="2">The sequence shown here is derived from an EMBL/GenBank/DDBJ whole genome shotgun (WGS) entry which is preliminary data.</text>
</comment>
<evidence type="ECO:0000256" key="1">
    <source>
        <dbReference type="SAM" id="Phobius"/>
    </source>
</evidence>
<gene>
    <name evidence="2" type="ORF">ACFFF6_08895</name>
</gene>
<dbReference type="EMBL" id="JBHLSV010000009">
    <property type="protein sequence ID" value="MFC0674069.1"/>
    <property type="molecule type" value="Genomic_DNA"/>
</dbReference>
<proteinExistence type="predicted"/>
<name>A0ABV6RAQ9_9MICO</name>
<accession>A0ABV6RAQ9</accession>
<feature type="transmembrane region" description="Helical" evidence="1">
    <location>
        <begin position="118"/>
        <end position="142"/>
    </location>
</feature>
<keyword evidence="3" id="KW-1185">Reference proteome</keyword>
<sequence length="218" mass="22924">MMTRPSSGPQQVPGWALKANDAIDALLLLLKVTLLWWALTLLGLVVLGIGPATCAAGDAVRARRDGGTAPVARTMWETYRRELLRATLRLLPFGAVQLGGISTIFLALRGGVPQPWMLAPVMILAAIAVGWATASAAALATVPRLRRQELLVSWRVSLLCPGAVPLAAVLTVLCTAGILVLAYLLPPFGLLLGTGTAVQAASTLLGRRTEALLARHDS</sequence>
<evidence type="ECO:0000313" key="2">
    <source>
        <dbReference type="EMBL" id="MFC0674069.1"/>
    </source>
</evidence>
<keyword evidence="1" id="KW-0812">Transmembrane</keyword>
<reference evidence="2 3" key="1">
    <citation type="submission" date="2024-09" db="EMBL/GenBank/DDBJ databases">
        <authorList>
            <person name="Sun Q."/>
            <person name="Mori K."/>
        </authorList>
    </citation>
    <scope>NUCLEOTIDE SEQUENCE [LARGE SCALE GENOMIC DNA]</scope>
    <source>
        <strain evidence="2 3">CICC 10874</strain>
    </source>
</reference>
<dbReference type="InterPro" id="IPR006938">
    <property type="entry name" value="DUF624"/>
</dbReference>
<dbReference type="Pfam" id="PF04854">
    <property type="entry name" value="DUF624"/>
    <property type="match status" value="1"/>
</dbReference>
<feature type="transmembrane region" description="Helical" evidence="1">
    <location>
        <begin position="90"/>
        <end position="112"/>
    </location>
</feature>
<dbReference type="RefSeq" id="WP_376980006.1">
    <property type="nucleotide sequence ID" value="NZ_JBHLSV010000009.1"/>
</dbReference>
<feature type="transmembrane region" description="Helical" evidence="1">
    <location>
        <begin position="163"/>
        <end position="185"/>
    </location>
</feature>
<keyword evidence="1" id="KW-1133">Transmembrane helix</keyword>